<organism evidence="1 2">
    <name type="scientific">Pistacia atlantica</name>
    <dbReference type="NCBI Taxonomy" id="434234"/>
    <lineage>
        <taxon>Eukaryota</taxon>
        <taxon>Viridiplantae</taxon>
        <taxon>Streptophyta</taxon>
        <taxon>Embryophyta</taxon>
        <taxon>Tracheophyta</taxon>
        <taxon>Spermatophyta</taxon>
        <taxon>Magnoliopsida</taxon>
        <taxon>eudicotyledons</taxon>
        <taxon>Gunneridae</taxon>
        <taxon>Pentapetalae</taxon>
        <taxon>rosids</taxon>
        <taxon>malvids</taxon>
        <taxon>Sapindales</taxon>
        <taxon>Anacardiaceae</taxon>
        <taxon>Pistacia</taxon>
    </lineage>
</organism>
<gene>
    <name evidence="1" type="ORF">Patl1_23046</name>
</gene>
<sequence>MSSDLSQDALRVGIGKKLHSGLVGDGIARVYGLNEIQAGKWLNLPRRRSCQALGSIVDVPAGKAMLGRVVDALGVPIDGRGALSDHAKTCRESPRGLLNRLDVNAQRGTISSNSFEANALEYSILVAATASDPAPLQFRPHIRFKTGIGTISQVAALAQFGSDLDLATRALLNRGLWLVFPFISTFQHTMLYASDCYASGPGSIGSSICTFIRTCIWIFIFNLGIPYEIFFQKSPRICCPYLFMVQDPVMEQEWAMPPPMLLVFKPKHLHFSLFFNDNRRELRAGKASILMKLRGNGGRECWAYPQKERL</sequence>
<evidence type="ECO:0000313" key="1">
    <source>
        <dbReference type="EMBL" id="KAJ0079156.1"/>
    </source>
</evidence>
<dbReference type="Proteomes" id="UP001164250">
    <property type="component" value="Chromosome 13"/>
</dbReference>
<reference evidence="2" key="1">
    <citation type="journal article" date="2023" name="G3 (Bethesda)">
        <title>Genome assembly and association tests identify interacting loci associated with vigor, precocity, and sex in interspecific pistachio rootstocks.</title>
        <authorList>
            <person name="Palmer W."/>
            <person name="Jacygrad E."/>
            <person name="Sagayaradj S."/>
            <person name="Cavanaugh K."/>
            <person name="Han R."/>
            <person name="Bertier L."/>
            <person name="Beede B."/>
            <person name="Kafkas S."/>
            <person name="Golino D."/>
            <person name="Preece J."/>
            <person name="Michelmore R."/>
        </authorList>
    </citation>
    <scope>NUCLEOTIDE SEQUENCE [LARGE SCALE GENOMIC DNA]</scope>
</reference>
<keyword evidence="2" id="KW-1185">Reference proteome</keyword>
<comment type="caution">
    <text evidence="1">The sequence shown here is derived from an EMBL/GenBank/DDBJ whole genome shotgun (WGS) entry which is preliminary data.</text>
</comment>
<dbReference type="EMBL" id="CM047909">
    <property type="protein sequence ID" value="KAJ0079156.1"/>
    <property type="molecule type" value="Genomic_DNA"/>
</dbReference>
<evidence type="ECO:0000313" key="2">
    <source>
        <dbReference type="Proteomes" id="UP001164250"/>
    </source>
</evidence>
<accession>A0ACC0ZZX4</accession>
<protein>
    <submittedName>
        <fullName evidence="1">Uncharacterized protein</fullName>
    </submittedName>
</protein>
<name>A0ACC0ZZX4_9ROSI</name>
<proteinExistence type="predicted"/>